<sequence length="212" mass="21769">MTDLHNILIVTAVEGEKEAVEKGLEGDARFTVIAGGAGIASSASRTAKELGKRRFDLVLNMGIGGGFRGKAEIGATVIGCRSVAADLGAETADGFVAIESLGFGTSSYACDPETLEKLQRAIPGAVTGDVLTLSTVTGSAATADHLAQSYPDAVCEAMEGFGAAAAAEAFSVPFAEVRTISNPVGPRDREAWKIKEAFVGLTEAGAKLKEVF</sequence>
<dbReference type="Proteomes" id="UP000248066">
    <property type="component" value="Unassembled WGS sequence"/>
</dbReference>
<evidence type="ECO:0000256" key="1">
    <source>
        <dbReference type="HAMAP-Rule" id="MF_00991"/>
    </source>
</evidence>
<evidence type="ECO:0000259" key="3">
    <source>
        <dbReference type="Pfam" id="PF01048"/>
    </source>
</evidence>
<dbReference type="GO" id="GO:0019284">
    <property type="term" value="P:L-methionine salvage from S-adenosylmethionine"/>
    <property type="evidence" value="ECO:0007669"/>
    <property type="project" value="TreeGrafter"/>
</dbReference>
<dbReference type="GO" id="GO:0008782">
    <property type="term" value="F:adenosylhomocysteine nucleosidase activity"/>
    <property type="evidence" value="ECO:0007669"/>
    <property type="project" value="TreeGrafter"/>
</dbReference>
<dbReference type="PANTHER" id="PTHR46832">
    <property type="entry name" value="5'-METHYLTHIOADENOSINE/S-ADENOSYLHOMOCYSTEINE NUCLEOSIDASE"/>
    <property type="match status" value="1"/>
</dbReference>
<dbReference type="EC" id="3.2.2.26" evidence="1 2"/>
<name>A0A2W0HE01_9BACI</name>
<keyword evidence="1" id="KW-0474">Menaquinone biosynthesis</keyword>
<dbReference type="Gene3D" id="3.40.50.1580">
    <property type="entry name" value="Nucleoside phosphorylase domain"/>
    <property type="match status" value="1"/>
</dbReference>
<dbReference type="InterPro" id="IPR035994">
    <property type="entry name" value="Nucleoside_phosphorylase_sf"/>
</dbReference>
<gene>
    <name evidence="1" type="primary">mqnB</name>
    <name evidence="4" type="ORF">CR205_18570</name>
</gene>
<dbReference type="CDD" id="cd17766">
    <property type="entry name" value="futalosine_nucleosidase_MqnB"/>
    <property type="match status" value="1"/>
</dbReference>
<dbReference type="HAMAP" id="MF_00991">
    <property type="entry name" value="MqnB"/>
    <property type="match status" value="1"/>
</dbReference>
<comment type="caution">
    <text evidence="4">The sequence shown here is derived from an EMBL/GenBank/DDBJ whole genome shotgun (WGS) entry which is preliminary data.</text>
</comment>
<comment type="catalytic activity">
    <reaction evidence="1">
        <text>futalosine + H2O = dehypoxanthine futalosine + hypoxanthine</text>
        <dbReference type="Rhea" id="RHEA:25904"/>
        <dbReference type="ChEBI" id="CHEBI:15377"/>
        <dbReference type="ChEBI" id="CHEBI:17368"/>
        <dbReference type="ChEBI" id="CHEBI:58863"/>
        <dbReference type="ChEBI" id="CHEBI:58864"/>
        <dbReference type="EC" id="3.2.2.26"/>
    </reaction>
</comment>
<evidence type="ECO:0000313" key="4">
    <source>
        <dbReference type="EMBL" id="PYZ95535.1"/>
    </source>
</evidence>
<dbReference type="NCBIfam" id="TIGR03664">
    <property type="entry name" value="fut_nucase"/>
    <property type="match status" value="1"/>
</dbReference>
<keyword evidence="1 4" id="KW-0378">Hydrolase</keyword>
<dbReference type="OrthoDB" id="9788270at2"/>
<dbReference type="RefSeq" id="WP_110521661.1">
    <property type="nucleotide sequence ID" value="NZ_PDOF01000004.1"/>
</dbReference>
<dbReference type="InterPro" id="IPR019963">
    <property type="entry name" value="FL_hydrolase_MqnB"/>
</dbReference>
<dbReference type="NCBIfam" id="NF006087">
    <property type="entry name" value="PRK08236.1"/>
    <property type="match status" value="1"/>
</dbReference>
<dbReference type="SUPFAM" id="SSF53167">
    <property type="entry name" value="Purine and uridine phosphorylases"/>
    <property type="match status" value="1"/>
</dbReference>
<dbReference type="GO" id="GO:0009234">
    <property type="term" value="P:menaquinone biosynthetic process"/>
    <property type="evidence" value="ECO:0007669"/>
    <property type="project" value="UniProtKB-UniRule"/>
</dbReference>
<dbReference type="Pfam" id="PF01048">
    <property type="entry name" value="PNP_UDP_1"/>
    <property type="match status" value="1"/>
</dbReference>
<dbReference type="InterPro" id="IPR000845">
    <property type="entry name" value="Nucleoside_phosphorylase_d"/>
</dbReference>
<reference evidence="4 5" key="1">
    <citation type="submission" date="2017-10" db="EMBL/GenBank/DDBJ databases">
        <title>Bacillus sp. nov., a halophilic bacterium isolated from a Yangshapao Lake.</title>
        <authorList>
            <person name="Wang H."/>
        </authorList>
    </citation>
    <scope>NUCLEOTIDE SEQUENCE [LARGE SCALE GENOMIC DNA]</scope>
    <source>
        <strain evidence="4 5">YSP-3</strain>
    </source>
</reference>
<dbReference type="GO" id="GO:0009116">
    <property type="term" value="P:nucleoside metabolic process"/>
    <property type="evidence" value="ECO:0007669"/>
    <property type="project" value="InterPro"/>
</dbReference>
<dbReference type="AlphaFoldDB" id="A0A2W0HE01"/>
<feature type="domain" description="Nucleoside phosphorylase" evidence="3">
    <location>
        <begin position="25"/>
        <end position="193"/>
    </location>
</feature>
<comment type="function">
    <text evidence="1">Catalyzes the hydrolysis of futalosine (FL) to dehypoxanthine futalosine (DHFL) and hypoxanthine, a step in the biosynthesis of menaquinone (MK, vitamin K2).</text>
</comment>
<evidence type="ECO:0000256" key="2">
    <source>
        <dbReference type="NCBIfam" id="TIGR03664"/>
    </source>
</evidence>
<comment type="similarity">
    <text evidence="1">Belongs to the PNP/UDP phosphorylase family. Futalosine hydrolase subfamily.</text>
</comment>
<protein>
    <recommendedName>
        <fullName evidence="1 2">Futalosine hydrolase</fullName>
        <shortName evidence="1">FL hydrolase</shortName>
        <ecNumber evidence="1 2">3.2.2.26</ecNumber>
    </recommendedName>
    <alternativeName>
        <fullName evidence="1">Futalosine nucleosidase</fullName>
    </alternativeName>
    <alternativeName>
        <fullName evidence="1">Menaquinone biosynthetic enzyme MqnB</fullName>
    </alternativeName>
</protein>
<dbReference type="GO" id="GO:0008930">
    <property type="term" value="F:methylthioadenosine nucleosidase activity"/>
    <property type="evidence" value="ECO:0007669"/>
    <property type="project" value="TreeGrafter"/>
</dbReference>
<dbReference type="UniPathway" id="UPA00079"/>
<dbReference type="EMBL" id="PDOF01000004">
    <property type="protein sequence ID" value="PYZ95535.1"/>
    <property type="molecule type" value="Genomic_DNA"/>
</dbReference>
<comment type="pathway">
    <text evidence="1">Quinol/quinone metabolism; menaquinone biosynthesis.</text>
</comment>
<organism evidence="4 5">
    <name type="scientific">Alteribacter lacisalsi</name>
    <dbReference type="NCBI Taxonomy" id="2045244"/>
    <lineage>
        <taxon>Bacteria</taxon>
        <taxon>Bacillati</taxon>
        <taxon>Bacillota</taxon>
        <taxon>Bacilli</taxon>
        <taxon>Bacillales</taxon>
        <taxon>Bacillaceae</taxon>
        <taxon>Alteribacter</taxon>
    </lineage>
</organism>
<dbReference type="GO" id="GO:0005829">
    <property type="term" value="C:cytosol"/>
    <property type="evidence" value="ECO:0007669"/>
    <property type="project" value="TreeGrafter"/>
</dbReference>
<keyword evidence="5" id="KW-1185">Reference proteome</keyword>
<evidence type="ECO:0000313" key="5">
    <source>
        <dbReference type="Proteomes" id="UP000248066"/>
    </source>
</evidence>
<accession>A0A2W0HE01</accession>
<proteinExistence type="inferred from homology"/>
<dbReference type="PANTHER" id="PTHR46832:SF2">
    <property type="entry name" value="FUTALOSINE HYDROLASE"/>
    <property type="match status" value="1"/>
</dbReference>